<dbReference type="AlphaFoldDB" id="A0A6P2Y5S3"/>
<reference evidence="2 3" key="1">
    <citation type="submission" date="2019-09" db="EMBL/GenBank/DDBJ databases">
        <authorList>
            <person name="Depoorter E."/>
        </authorList>
    </citation>
    <scope>NUCLEOTIDE SEQUENCE [LARGE SCALE GENOMIC DNA]</scope>
    <source>
        <strain evidence="2">R-71171</strain>
    </source>
</reference>
<organism evidence="2 3">
    <name type="scientific">Burkholderia contaminans</name>
    <dbReference type="NCBI Taxonomy" id="488447"/>
    <lineage>
        <taxon>Bacteria</taxon>
        <taxon>Pseudomonadati</taxon>
        <taxon>Pseudomonadota</taxon>
        <taxon>Betaproteobacteria</taxon>
        <taxon>Burkholderiales</taxon>
        <taxon>Burkholderiaceae</taxon>
        <taxon>Burkholderia</taxon>
        <taxon>Burkholderia cepacia complex</taxon>
    </lineage>
</organism>
<name>A0A6P2Y5S3_9BURK</name>
<feature type="region of interest" description="Disordered" evidence="1">
    <location>
        <begin position="412"/>
        <end position="442"/>
    </location>
</feature>
<proteinExistence type="predicted"/>
<sequence>MSNVFRLTITAVDNATAVAKRVNTSIAQITKPIADVRASVAAFSKETGMDKLGRSIQKVGISSTETARRIASIAPPIAALTSVGTIAGVVALATSWGRNATQIANTASVIGIGTTQLQRYQGAARIAGLSSDAMTNGLKSVGNAFEDASAGRDNFVAGVLSDKGIGIHRLRDGSIDTARALHDVANAAAKITNAQARGKFLDIFGLGGLNPMLSKGGAALDAFLARYDRLNAAMSPEQIAQGERYNAAIVALDASIDKLENSVGASLAPALTKVADAMIPIANEYGPKIAHWIESVDWEKTAHDTAKFVDELGGVKTVAATVAAITFAGPIAGAVSLVTQLVKVGALLTPIAASPIIRGILGLAKTTAGRAAGAAGLALYSPDVDTGEKESLADIRAKEQYALAHGGWTPEMARPGWKPPSDSTSVAGSGPSSIAASPNGRLPLGIRTNNPLNLLTNGRQRVYGTADEGLAAAASNLVRNYKGLTIAQIQDKWTGGLRTGNTPQQIANYQSILSAASGLKTNEVPDLTNPSMVARLMSGMIKAENGMQPFSPQQLADATLKGMAGRVKAPVTVSDSMFAATPAAQQPEGASMQAATAAKVIVDVNFNDAPRSVTTRVRTQGDVEARARIGHNGLTGATV</sequence>
<evidence type="ECO:0000313" key="3">
    <source>
        <dbReference type="Proteomes" id="UP000494182"/>
    </source>
</evidence>
<evidence type="ECO:0000256" key="1">
    <source>
        <dbReference type="SAM" id="MobiDB-lite"/>
    </source>
</evidence>
<dbReference type="Proteomes" id="UP000494182">
    <property type="component" value="Unassembled WGS sequence"/>
</dbReference>
<accession>A0A6P2Y5S3</accession>
<protein>
    <submittedName>
        <fullName evidence="2">Phage tail protein</fullName>
    </submittedName>
</protein>
<feature type="compositionally biased region" description="Low complexity" evidence="1">
    <location>
        <begin position="425"/>
        <end position="440"/>
    </location>
</feature>
<evidence type="ECO:0000313" key="2">
    <source>
        <dbReference type="EMBL" id="VWD17233.1"/>
    </source>
</evidence>
<dbReference type="RefSeq" id="WP_174973508.1">
    <property type="nucleotide sequence ID" value="NZ_CABVQT010000006.1"/>
</dbReference>
<dbReference type="EMBL" id="CABVQT010000006">
    <property type="protein sequence ID" value="VWD17233.1"/>
    <property type="molecule type" value="Genomic_DNA"/>
</dbReference>
<gene>
    <name evidence="2" type="ORF">BCO71171_02937</name>
</gene>